<feature type="repeat" description="WD" evidence="3">
    <location>
        <begin position="266"/>
        <end position="297"/>
    </location>
</feature>
<dbReference type="InterPro" id="IPR007319">
    <property type="entry name" value="WDR36/Utp21_C"/>
</dbReference>
<protein>
    <submittedName>
        <fullName evidence="6">Uncharacterized protein</fullName>
    </submittedName>
</protein>
<dbReference type="EMBL" id="CAACVG010010871">
    <property type="protein sequence ID" value="VEN56885.1"/>
    <property type="molecule type" value="Genomic_DNA"/>
</dbReference>
<dbReference type="PANTHER" id="PTHR22840:SF12">
    <property type="entry name" value="WD REPEAT-CONTAINING PROTEIN 36"/>
    <property type="match status" value="1"/>
</dbReference>
<evidence type="ECO:0000259" key="4">
    <source>
        <dbReference type="Pfam" id="PF04192"/>
    </source>
</evidence>
<dbReference type="FunFam" id="2.130.10.10:FF:000109">
    <property type="entry name" value="WD repeat domain 36"/>
    <property type="match status" value="1"/>
</dbReference>
<dbReference type="GO" id="GO:0034388">
    <property type="term" value="C:Pwp2p-containing subcomplex of 90S preribosome"/>
    <property type="evidence" value="ECO:0007669"/>
    <property type="project" value="TreeGrafter"/>
</dbReference>
<dbReference type="InterPro" id="IPR019775">
    <property type="entry name" value="WD40_repeat_CS"/>
</dbReference>
<feature type="repeat" description="WD" evidence="3">
    <location>
        <begin position="478"/>
        <end position="513"/>
    </location>
</feature>
<accession>A0A653D9P0</accession>
<dbReference type="AlphaFoldDB" id="A0A653D9P0"/>
<evidence type="ECO:0000313" key="6">
    <source>
        <dbReference type="EMBL" id="VEN56885.1"/>
    </source>
</evidence>
<dbReference type="PROSITE" id="PS50294">
    <property type="entry name" value="WD_REPEATS_REGION"/>
    <property type="match status" value="3"/>
</dbReference>
<evidence type="ECO:0000259" key="5">
    <source>
        <dbReference type="Pfam" id="PF25171"/>
    </source>
</evidence>
<dbReference type="GO" id="GO:0006364">
    <property type="term" value="P:rRNA processing"/>
    <property type="evidence" value="ECO:0007669"/>
    <property type="project" value="InterPro"/>
</dbReference>
<evidence type="ECO:0000256" key="3">
    <source>
        <dbReference type="PROSITE-ProRule" id="PRU00221"/>
    </source>
</evidence>
<keyword evidence="7" id="KW-1185">Reference proteome</keyword>
<feature type="domain" description="WDR36/Utp21 C-terminal" evidence="4">
    <location>
        <begin position="687"/>
        <end position="893"/>
    </location>
</feature>
<feature type="domain" description="WDR36/Utp21 N-terminal" evidence="5">
    <location>
        <begin position="36"/>
        <end position="300"/>
    </location>
</feature>
<reference evidence="6 7" key="1">
    <citation type="submission" date="2019-01" db="EMBL/GenBank/DDBJ databases">
        <authorList>
            <person name="Sayadi A."/>
        </authorList>
    </citation>
    <scope>NUCLEOTIDE SEQUENCE [LARGE SCALE GENOMIC DNA]</scope>
</reference>
<feature type="repeat" description="WD" evidence="3">
    <location>
        <begin position="563"/>
        <end position="604"/>
    </location>
</feature>
<dbReference type="Pfam" id="PF25168">
    <property type="entry name" value="Beta-prop_WDR36-Utp21_2nd"/>
    <property type="match status" value="1"/>
</dbReference>
<dbReference type="OrthoDB" id="10250769at2759"/>
<proteinExistence type="predicted"/>
<dbReference type="PANTHER" id="PTHR22840">
    <property type="entry name" value="WD REPEAT-CONTAINING PROTEIN 36"/>
    <property type="match status" value="1"/>
</dbReference>
<dbReference type="GO" id="GO:0032040">
    <property type="term" value="C:small-subunit processome"/>
    <property type="evidence" value="ECO:0007669"/>
    <property type="project" value="InterPro"/>
</dbReference>
<dbReference type="InterPro" id="IPR001680">
    <property type="entry name" value="WD40_rpt"/>
</dbReference>
<dbReference type="PROSITE" id="PS50082">
    <property type="entry name" value="WD_REPEATS_2"/>
    <property type="match status" value="3"/>
</dbReference>
<keyword evidence="1 3" id="KW-0853">WD repeat</keyword>
<gene>
    <name evidence="6" type="ORF">CALMAC_LOCUS15661</name>
</gene>
<dbReference type="Proteomes" id="UP000410492">
    <property type="component" value="Unassembled WGS sequence"/>
</dbReference>
<dbReference type="SUPFAM" id="SSF50978">
    <property type="entry name" value="WD40 repeat-like"/>
    <property type="match status" value="1"/>
</dbReference>
<dbReference type="InterPro" id="IPR059157">
    <property type="entry name" value="WDR36-Utp21_N"/>
</dbReference>
<evidence type="ECO:0000256" key="2">
    <source>
        <dbReference type="ARBA" id="ARBA00022737"/>
    </source>
</evidence>
<organism evidence="6 7">
    <name type="scientific">Callosobruchus maculatus</name>
    <name type="common">Southern cowpea weevil</name>
    <name type="synonym">Pulse bruchid</name>
    <dbReference type="NCBI Taxonomy" id="64391"/>
    <lineage>
        <taxon>Eukaryota</taxon>
        <taxon>Metazoa</taxon>
        <taxon>Ecdysozoa</taxon>
        <taxon>Arthropoda</taxon>
        <taxon>Hexapoda</taxon>
        <taxon>Insecta</taxon>
        <taxon>Pterygota</taxon>
        <taxon>Neoptera</taxon>
        <taxon>Endopterygota</taxon>
        <taxon>Coleoptera</taxon>
        <taxon>Polyphaga</taxon>
        <taxon>Cucujiformia</taxon>
        <taxon>Chrysomeloidea</taxon>
        <taxon>Chrysomelidae</taxon>
        <taxon>Bruchinae</taxon>
        <taxon>Bruchini</taxon>
        <taxon>Callosobruchus</taxon>
    </lineage>
</organism>
<evidence type="ECO:0000256" key="1">
    <source>
        <dbReference type="ARBA" id="ARBA00022574"/>
    </source>
</evidence>
<dbReference type="Pfam" id="PF25171">
    <property type="entry name" value="Beta-prop_WDR36-Utp21_1st"/>
    <property type="match status" value="1"/>
</dbReference>
<keyword evidence="2" id="KW-0677">Repeat</keyword>
<dbReference type="SUPFAM" id="SSF101908">
    <property type="entry name" value="Putative isomerase YbhE"/>
    <property type="match status" value="1"/>
</dbReference>
<evidence type="ECO:0000313" key="7">
    <source>
        <dbReference type="Proteomes" id="UP000410492"/>
    </source>
</evidence>
<dbReference type="InterPro" id="IPR036322">
    <property type="entry name" value="WD40_repeat_dom_sf"/>
</dbReference>
<name>A0A653D9P0_CALMS</name>
<sequence length="895" mass="99896">MPSSKVFQPCRSIGYVSNHVPLQVRYIKRRKENLLVTCVGKSFHTYGISHFGLLAVSGMHPGDIGCMTSDTFHVYTASGNIIYAWRRGAELKHTYRGHRHPVHLMIPFGPHLISVDESSNVRIWDIKAESVYLELTFSSKSFNISAMLHPSTYINKILFASDKGEMQLWNINSAKMIYSFKSWKAAICCLEQAPAIDVVAVGLSTGRIILHNLKYDETIMEFQQDWGLVTTISFRTDGPPIMATGSVSGHIVFWDLEERKVSHQLLQAHDASVTGMVCLPGEPLVVTSSPDNTLKLWIFDMTDGGARLLRIREGHSAPPTHVRFHGANGHNILSAASDSTLRIFNTQTEQFNKSLGKASYNRKISKKRGRGVEDPLKMPPIVNFTSETTREKEWDNIAAIHQGLALVTTWSYDKVKMGELKLLPERFSKKKVNVDLDVTATCLDLTHCGNFVVVGYSTGHIDRFNIQSGIWRDSYGNPKAHENAVRGVAVDNFNQVVISGSSDSTIKFWRFKNKGTDHLTSLKVEEPVNFFRSHGESSLLAVALEDFALLVLDIETRTIIRKFLGHTARLTDATFSPDSRWIVTAAMDCSIRLWDIPTGHLVDEFSTERACISLDFSPTGAALATAHVDCLGLYLWSNMTLFAKITLKAITPTDEPPMIELPEHPDHQYEEVDEELVKTEDEYTSPEQLDKDMVTLSGLAASRWQNLLNIDVIKRRNKPREPPKAPKAAPFFLPTIPTLNSADVQFDLGATNEQGSTGSKIVAPAGFVNLTEFGTLLNKTKETNNFDPVIQKLKSLGPSMIDFEIKCLAPEGGGSVEVMLQFLRCIESILQSNKDFEIAESCLGVFLKANGNNVANEEVLRSYLPNIATCHDVTWSRLQERLMYCICVVQNLKNT</sequence>
<dbReference type="InterPro" id="IPR015943">
    <property type="entry name" value="WD40/YVTN_repeat-like_dom_sf"/>
</dbReference>
<dbReference type="SMART" id="SM00320">
    <property type="entry name" value="WD40"/>
    <property type="match status" value="8"/>
</dbReference>
<dbReference type="PROSITE" id="PS00678">
    <property type="entry name" value="WD_REPEATS_1"/>
    <property type="match status" value="1"/>
</dbReference>
<dbReference type="Pfam" id="PF04192">
    <property type="entry name" value="Utp21"/>
    <property type="match status" value="1"/>
</dbReference>
<dbReference type="Gene3D" id="2.130.10.10">
    <property type="entry name" value="YVTN repeat-like/Quinoprotein amine dehydrogenase"/>
    <property type="match status" value="2"/>
</dbReference>